<evidence type="ECO:0000313" key="6">
    <source>
        <dbReference type="EMBL" id="MCU6700838.1"/>
    </source>
</evidence>
<dbReference type="PANTHER" id="PTHR11496">
    <property type="entry name" value="ALCOHOL DEHYDROGENASE"/>
    <property type="match status" value="1"/>
</dbReference>
<dbReference type="SUPFAM" id="SSF56796">
    <property type="entry name" value="Dehydroquinate synthase-like"/>
    <property type="match status" value="1"/>
</dbReference>
<organism evidence="6 7">
    <name type="scientific">Dorea ammoniilytica</name>
    <dbReference type="NCBI Taxonomy" id="2981788"/>
    <lineage>
        <taxon>Bacteria</taxon>
        <taxon>Bacillati</taxon>
        <taxon>Bacillota</taxon>
        <taxon>Clostridia</taxon>
        <taxon>Lachnospirales</taxon>
        <taxon>Lachnospiraceae</taxon>
        <taxon>Dorea</taxon>
    </lineage>
</organism>
<comment type="similarity">
    <text evidence="1">Belongs to the iron-containing alcohol dehydrogenase family.</text>
</comment>
<dbReference type="InterPro" id="IPR039697">
    <property type="entry name" value="Alcohol_dehydrogenase_Fe"/>
</dbReference>
<dbReference type="Pfam" id="PF25137">
    <property type="entry name" value="ADH_Fe_C"/>
    <property type="match status" value="1"/>
</dbReference>
<dbReference type="RefSeq" id="WP_262582172.1">
    <property type="nucleotide sequence ID" value="NZ_JAOQJV010000018.1"/>
</dbReference>
<gene>
    <name evidence="6" type="ORF">OCV65_11415</name>
</gene>
<evidence type="ECO:0000259" key="4">
    <source>
        <dbReference type="Pfam" id="PF00465"/>
    </source>
</evidence>
<evidence type="ECO:0000313" key="7">
    <source>
        <dbReference type="Proteomes" id="UP001207605"/>
    </source>
</evidence>
<protein>
    <submittedName>
        <fullName evidence="6">Iron-containing alcohol dehydrogenase</fullName>
    </submittedName>
</protein>
<evidence type="ECO:0000259" key="5">
    <source>
        <dbReference type="Pfam" id="PF25137"/>
    </source>
</evidence>
<evidence type="ECO:0000256" key="3">
    <source>
        <dbReference type="ARBA" id="ARBA00023027"/>
    </source>
</evidence>
<dbReference type="Pfam" id="PF00465">
    <property type="entry name" value="Fe-ADH"/>
    <property type="match status" value="1"/>
</dbReference>
<proteinExistence type="inferred from homology"/>
<dbReference type="PROSITE" id="PS00913">
    <property type="entry name" value="ADH_IRON_1"/>
    <property type="match status" value="1"/>
</dbReference>
<dbReference type="Gene3D" id="3.40.50.1970">
    <property type="match status" value="1"/>
</dbReference>
<dbReference type="Proteomes" id="UP001207605">
    <property type="component" value="Unassembled WGS sequence"/>
</dbReference>
<dbReference type="InterPro" id="IPR056798">
    <property type="entry name" value="ADH_Fe_C"/>
</dbReference>
<sequence length="401" mass="44047">MNIFKKIYCRVFQTAFRLALPVLPYRKPQIVGSVRELPDVIRGNHASCVLIVTDSSIRSLGLTKRLEHTLERAAIPFVIYDGTVANPTTINVAEALELYRDHACDAIIGFGGGSSMDCAKAVGACIARPKKTLAQMKGILKVRKKLPLLIAIPTTAGTGSETTLAAVITDAETRHKYAINDFPLIPRYAVLDPKVTLSLPPSITATTGMDALTHAVEAYIGRSTTYHTRRDALHAVRLIFENIDTVYADGRNVNARRDMLHASFYAGCAFTKSYVGYVHAVAHSLGGEYNVPHGLANAIILPMILESYGKCIHKKLHKLAIAAGVADKKMSDAEAAECFISAIKDMKHRFDIPDTIPEIKQEDIPRLARYADKEANPLYPVPVLMNASELELFYESLMQIN</sequence>
<reference evidence="6 7" key="1">
    <citation type="journal article" date="2021" name="ISME Commun">
        <title>Automated analysis of genomic sequences facilitates high-throughput and comprehensive description of bacteria.</title>
        <authorList>
            <person name="Hitch T.C.A."/>
        </authorList>
    </citation>
    <scope>NUCLEOTIDE SEQUENCE [LARGE SCALE GENOMIC DNA]</scope>
    <source>
        <strain evidence="6 7">Sanger_02</strain>
    </source>
</reference>
<feature type="domain" description="Alcohol dehydrogenase iron-type/glycerol dehydrogenase GldA" evidence="4">
    <location>
        <begin position="32"/>
        <end position="193"/>
    </location>
</feature>
<keyword evidence="2" id="KW-0560">Oxidoreductase</keyword>
<evidence type="ECO:0000256" key="1">
    <source>
        <dbReference type="ARBA" id="ARBA00007358"/>
    </source>
</evidence>
<dbReference type="CDD" id="cd08189">
    <property type="entry name" value="Fe-ADH-like"/>
    <property type="match status" value="1"/>
</dbReference>
<dbReference type="InterPro" id="IPR018211">
    <property type="entry name" value="ADH_Fe_CS"/>
</dbReference>
<accession>A0ABT2S8I4</accession>
<dbReference type="PANTHER" id="PTHR11496:SF102">
    <property type="entry name" value="ALCOHOL DEHYDROGENASE 4"/>
    <property type="match status" value="1"/>
</dbReference>
<name>A0ABT2S8I4_9FIRM</name>
<evidence type="ECO:0000256" key="2">
    <source>
        <dbReference type="ARBA" id="ARBA00023002"/>
    </source>
</evidence>
<keyword evidence="3" id="KW-0520">NAD</keyword>
<dbReference type="Gene3D" id="1.20.1090.10">
    <property type="entry name" value="Dehydroquinate synthase-like - alpha domain"/>
    <property type="match status" value="1"/>
</dbReference>
<feature type="domain" description="Fe-containing alcohol dehydrogenase-like C-terminal" evidence="5">
    <location>
        <begin position="204"/>
        <end position="390"/>
    </location>
</feature>
<dbReference type="InterPro" id="IPR001670">
    <property type="entry name" value="ADH_Fe/GldA"/>
</dbReference>
<dbReference type="EMBL" id="JAOQJV010000018">
    <property type="protein sequence ID" value="MCU6700838.1"/>
    <property type="molecule type" value="Genomic_DNA"/>
</dbReference>
<dbReference type="PROSITE" id="PS00060">
    <property type="entry name" value="ADH_IRON_2"/>
    <property type="match status" value="1"/>
</dbReference>
<comment type="caution">
    <text evidence="6">The sequence shown here is derived from an EMBL/GenBank/DDBJ whole genome shotgun (WGS) entry which is preliminary data.</text>
</comment>
<keyword evidence="7" id="KW-1185">Reference proteome</keyword>